<evidence type="ECO:0000313" key="4">
    <source>
        <dbReference type="EMBL" id="SNC62046.1"/>
    </source>
</evidence>
<dbReference type="Pfam" id="PF01596">
    <property type="entry name" value="Methyltransf_3"/>
    <property type="match status" value="1"/>
</dbReference>
<dbReference type="AlphaFoldDB" id="A0A212T8A5"/>
<evidence type="ECO:0000256" key="1">
    <source>
        <dbReference type="ARBA" id="ARBA00022603"/>
    </source>
</evidence>
<dbReference type="RefSeq" id="WP_088817586.1">
    <property type="nucleotide sequence ID" value="NZ_FYEZ01000001.1"/>
</dbReference>
<reference evidence="4 5" key="1">
    <citation type="submission" date="2017-06" db="EMBL/GenBank/DDBJ databases">
        <authorList>
            <person name="Kim H.J."/>
            <person name="Triplett B.A."/>
        </authorList>
    </citation>
    <scope>NUCLEOTIDE SEQUENCE [LARGE SCALE GENOMIC DNA]</scope>
    <source>
        <strain evidence="4 5">DSM 22179</strain>
    </source>
</reference>
<dbReference type="SUPFAM" id="SSF53335">
    <property type="entry name" value="S-adenosyl-L-methionine-dependent methyltransferases"/>
    <property type="match status" value="1"/>
</dbReference>
<dbReference type="InterPro" id="IPR029063">
    <property type="entry name" value="SAM-dependent_MTases_sf"/>
</dbReference>
<protein>
    <submittedName>
        <fullName evidence="4">Predicted O-methyltransferase YrrM</fullName>
    </submittedName>
</protein>
<dbReference type="GO" id="GO:0032259">
    <property type="term" value="P:methylation"/>
    <property type="evidence" value="ECO:0007669"/>
    <property type="project" value="UniProtKB-KW"/>
</dbReference>
<keyword evidence="1 4" id="KW-0489">Methyltransferase</keyword>
<gene>
    <name evidence="4" type="ORF">SAMN05445756_0608</name>
</gene>
<proteinExistence type="predicted"/>
<evidence type="ECO:0000256" key="3">
    <source>
        <dbReference type="ARBA" id="ARBA00022691"/>
    </source>
</evidence>
<dbReference type="Proteomes" id="UP000198122">
    <property type="component" value="Unassembled WGS sequence"/>
</dbReference>
<evidence type="ECO:0000256" key="2">
    <source>
        <dbReference type="ARBA" id="ARBA00022679"/>
    </source>
</evidence>
<dbReference type="OrthoDB" id="4774874at2"/>
<keyword evidence="3" id="KW-0949">S-adenosyl-L-methionine</keyword>
<keyword evidence="2 4" id="KW-0808">Transferase</keyword>
<dbReference type="Gene3D" id="3.40.50.150">
    <property type="entry name" value="Vaccinia Virus protein VP39"/>
    <property type="match status" value="1"/>
</dbReference>
<keyword evidence="5" id="KW-1185">Reference proteome</keyword>
<sequence length="209" mass="21955">MSTEQLALSAMAEHWPRPPQGVAAAVDRARDQGVVRPIAAEGSLLRLVARARGARAAVTTVTHGGVLPLWILQGMPTDGALTCIDAEPAASMTRTAALGAGVPQHRWRIIPGEPASSVLGRLRDRAYDLVVVDAAAPDLPAQIEHAERLTRSEGLVVLWGVGLDGALTDPVDRTPGTQRLRDVLADWQERDISATIVPVGAGLALATSP</sequence>
<organism evidence="4 5">
    <name type="scientific">Kytococcus aerolatus</name>
    <dbReference type="NCBI Taxonomy" id="592308"/>
    <lineage>
        <taxon>Bacteria</taxon>
        <taxon>Bacillati</taxon>
        <taxon>Actinomycetota</taxon>
        <taxon>Actinomycetes</taxon>
        <taxon>Micrococcales</taxon>
        <taxon>Kytococcaceae</taxon>
        <taxon>Kytococcus</taxon>
    </lineage>
</organism>
<dbReference type="GO" id="GO:0008171">
    <property type="term" value="F:O-methyltransferase activity"/>
    <property type="evidence" value="ECO:0007669"/>
    <property type="project" value="InterPro"/>
</dbReference>
<dbReference type="EMBL" id="FYEZ01000001">
    <property type="protein sequence ID" value="SNC62046.1"/>
    <property type="molecule type" value="Genomic_DNA"/>
</dbReference>
<name>A0A212T8A5_9MICO</name>
<dbReference type="InterPro" id="IPR002935">
    <property type="entry name" value="SAM_O-MeTrfase"/>
</dbReference>
<evidence type="ECO:0000313" key="5">
    <source>
        <dbReference type="Proteomes" id="UP000198122"/>
    </source>
</evidence>
<accession>A0A212T8A5</accession>